<accession>A0A1R4IZS2</accession>
<dbReference type="AlphaFoldDB" id="A0A1R4IZS2"/>
<evidence type="ECO:0000313" key="3">
    <source>
        <dbReference type="Proteomes" id="UP000196230"/>
    </source>
</evidence>
<sequence>MGDMSFAAVTEPSVLRRLTVASVCVGVALTSAGLRALVGDWPALAGMVVAMVVAVVALLPVQRRFSELRAAGGSASQDTVPAAAALALAFGAAIGPALIAGLPGGTLQVAAAVALGTVVGVLFHRSYRAVLLDSPADR</sequence>
<proteinExistence type="predicted"/>
<dbReference type="EMBL" id="FUKP01000038">
    <property type="protein sequence ID" value="SJN25380.1"/>
    <property type="molecule type" value="Genomic_DNA"/>
</dbReference>
<feature type="transmembrane region" description="Helical" evidence="1">
    <location>
        <begin position="82"/>
        <end position="99"/>
    </location>
</feature>
<name>A0A1R4IZS2_9MICC</name>
<keyword evidence="1" id="KW-0472">Membrane</keyword>
<keyword evidence="1" id="KW-1133">Transmembrane helix</keyword>
<feature type="transmembrane region" description="Helical" evidence="1">
    <location>
        <begin position="105"/>
        <end position="123"/>
    </location>
</feature>
<organism evidence="2 3">
    <name type="scientific">Micrococcus lylae</name>
    <dbReference type="NCBI Taxonomy" id="1273"/>
    <lineage>
        <taxon>Bacteria</taxon>
        <taxon>Bacillati</taxon>
        <taxon>Actinomycetota</taxon>
        <taxon>Actinomycetes</taxon>
        <taxon>Micrococcales</taxon>
        <taxon>Micrococcaceae</taxon>
        <taxon>Micrococcus</taxon>
    </lineage>
</organism>
<evidence type="ECO:0000256" key="1">
    <source>
        <dbReference type="SAM" id="Phobius"/>
    </source>
</evidence>
<protein>
    <submittedName>
        <fullName evidence="2">Uncharacterized protein</fullName>
    </submittedName>
</protein>
<evidence type="ECO:0000313" key="2">
    <source>
        <dbReference type="EMBL" id="SJN25380.1"/>
    </source>
</evidence>
<feature type="transmembrane region" description="Helical" evidence="1">
    <location>
        <begin position="44"/>
        <end position="61"/>
    </location>
</feature>
<reference evidence="2 3" key="1">
    <citation type="submission" date="2017-02" db="EMBL/GenBank/DDBJ databases">
        <authorList>
            <person name="Peterson S.W."/>
        </authorList>
    </citation>
    <scope>NUCLEOTIDE SEQUENCE [LARGE SCALE GENOMIC DNA]</scope>
    <source>
        <strain evidence="2 3">2B3F</strain>
    </source>
</reference>
<feature type="transmembrane region" description="Helical" evidence="1">
    <location>
        <begin position="20"/>
        <end position="38"/>
    </location>
</feature>
<gene>
    <name evidence="2" type="ORF">FM125_05630</name>
</gene>
<dbReference type="Proteomes" id="UP000196230">
    <property type="component" value="Unassembled WGS sequence"/>
</dbReference>
<keyword evidence="1" id="KW-0812">Transmembrane</keyword>